<dbReference type="AlphaFoldDB" id="A0AAU7ZD18"/>
<dbReference type="EMBL" id="CP132932">
    <property type="protein sequence ID" value="XCB26611.1"/>
    <property type="molecule type" value="Genomic_DNA"/>
</dbReference>
<feature type="region of interest" description="Disordered" evidence="1">
    <location>
        <begin position="153"/>
        <end position="177"/>
    </location>
</feature>
<evidence type="ECO:0000256" key="1">
    <source>
        <dbReference type="SAM" id="MobiDB-lite"/>
    </source>
</evidence>
<feature type="compositionally biased region" description="Basic and acidic residues" evidence="1">
    <location>
        <begin position="153"/>
        <end position="167"/>
    </location>
</feature>
<protein>
    <recommendedName>
        <fullName evidence="3">DUF3015 domain-containing protein</fullName>
    </recommendedName>
</protein>
<evidence type="ECO:0000313" key="2">
    <source>
        <dbReference type="EMBL" id="XCB26611.1"/>
    </source>
</evidence>
<proteinExistence type="predicted"/>
<evidence type="ECO:0008006" key="3">
    <source>
        <dbReference type="Google" id="ProtNLM"/>
    </source>
</evidence>
<gene>
    <name evidence="2" type="ORF">RBB75_19655</name>
</gene>
<dbReference type="KEGG" id="temp:RBB75_19655"/>
<reference evidence="2" key="1">
    <citation type="submission" date="2023-08" db="EMBL/GenBank/DDBJ databases">
        <authorList>
            <person name="Messyasz A."/>
            <person name="Mannisto M.K."/>
            <person name="Kerkhof L.J."/>
            <person name="Haggblom M."/>
        </authorList>
    </citation>
    <scope>NUCLEOTIDE SEQUENCE</scope>
    <source>
        <strain evidence="2">M8UP23</strain>
    </source>
</reference>
<organism evidence="2">
    <name type="scientific">Tunturiibacter empetritectus</name>
    <dbReference type="NCBI Taxonomy" id="3069691"/>
    <lineage>
        <taxon>Bacteria</taxon>
        <taxon>Pseudomonadati</taxon>
        <taxon>Acidobacteriota</taxon>
        <taxon>Terriglobia</taxon>
        <taxon>Terriglobales</taxon>
        <taxon>Acidobacteriaceae</taxon>
        <taxon>Tunturiibacter</taxon>
    </lineage>
</organism>
<dbReference type="RefSeq" id="WP_353069070.1">
    <property type="nucleotide sequence ID" value="NZ_CP132932.1"/>
</dbReference>
<reference evidence="2" key="2">
    <citation type="journal article" date="2024" name="Environ. Microbiol.">
        <title>Genome analysis and description of Tunturibacter gen. nov. expands the diversity of Terriglobia in tundra soils.</title>
        <authorList>
            <person name="Messyasz A."/>
            <person name="Mannisto M.K."/>
            <person name="Kerkhof L.J."/>
            <person name="Haggblom M.M."/>
        </authorList>
    </citation>
    <scope>NUCLEOTIDE SEQUENCE</scope>
    <source>
        <strain evidence="2">M8UP23</strain>
    </source>
</reference>
<sequence>MGRGLLLAGMVVLIEGCHSGHQSDALLNALTSQAQAKTLGPNHLAAEGAAAIVETCGKQSFENARNGLIVSQTGLHEDIFGMRSRTSYVSIAFSLDDALRLEDVLRKKLNESQQPSAEQECVQQFVGYLEALTDPMVEQDKLAKDLDAAAFKDSTREAQEELKREQQKAPPAPTGSN</sequence>
<name>A0AAU7ZD18_9BACT</name>
<accession>A0AAU7ZD18</accession>